<protein>
    <submittedName>
        <fullName evidence="1">Uncharacterized protein</fullName>
    </submittedName>
</protein>
<comment type="caution">
    <text evidence="1">The sequence shown here is derived from an EMBL/GenBank/DDBJ whole genome shotgun (WGS) entry which is preliminary data.</text>
</comment>
<proteinExistence type="predicted"/>
<gene>
    <name evidence="1" type="ORF">I4F81_010047</name>
</gene>
<dbReference type="Proteomes" id="UP000798662">
    <property type="component" value="Chromosome 3"/>
</dbReference>
<name>A0ACC3CBB0_PYRYE</name>
<sequence length="1075" mass="109786">MSSCGAERAASGGAPRACASLTLLPRLWSCLAPQRSTNDCAWFWQLVSDLPFSQPEPHDDGEANAAAVLAAMPGGQAQLRWATPSHATELSSDLVPPPSSPGVSAARPPLSARVTPVAGAHGLVLPPRRNRARPPAPGAGAMAPPRQVGPVAADVLPSRPPSASAAGTVAPASRSEATAAGPVMSSLPVGATVAGLETPHRRAEARPAGVVVPPPVPSAPPAGFVTPTRRAGAPSIGVVKPSHRAPSKGAAGKRALAASAAAQGRRTAVRPHLASKGKASSAAASPVSIAEAVQHHSRKTAAPMAPRRAAASAPAPRAPQSLTAFQEPASPALGAHRPSLFKAPVQARVTAAAPPPRALTFRVPERTALDLAGGKSLTPSSTRAPAKAPKPIRKPAKQRAKRGVRKAVDPASPDQPSQLIDAPAAPPTAASQTGWTPIAPPPPVRDVNEPSANTAVTVAAMTKVFAEGLRPVCVHLAGLRQKLDEVHTSVNRLSTSLHDQGVGNERTAQAVVQLQGAVKNVYDGVVSHVKQEPSRAPILRGSTAMLDDCDAQQELASINELELGNVRDLAKRVMIDEMLGSTASYQAMPNRARSLEILHEACKTIRGEDQAEAEAYLASQRVFLTAAGTPTDKRIRVREKLYRISSHVVEALQKVAMTAYFKSLGESVEPMTPETAEAWLRDNKYAHSDGADKAVNAALTAMFRRNGHHSLVVTPKEVGDGVYVDASTGHAGLITHWARGVFEKVAGVRKARRSGNDDGAYDGWRAEVRSVSGFLRWHEEVHCGLRLCDGTDEHRAMNVADDGTYVIDSEEELPAAAEDALPAGSAGSSGLPWDSSQDLMPGYVAGDDGAGGEAALEGEECIDVEEGDGGEGGADDEEIVEGREGDCWEKAAEGGEGGGDYRSVEGQECADGSEGAEVSEGVRGWELAGSGDAVGSGAGGDSEVATERAAAAAGVDNSARAGPVAVLAAAAGNVSIAVGAGAAAGAAAEPGTFTGASVEDPEGVAAAACLDAVAASVEAAAAADAEADAVGVVGEADAVGVVGGDALGASPLGLLPECAAYPRGFAEDYLEEEPI</sequence>
<accession>A0ACC3CBB0</accession>
<evidence type="ECO:0000313" key="1">
    <source>
        <dbReference type="EMBL" id="KAK1867541.1"/>
    </source>
</evidence>
<organism evidence="1 2">
    <name type="scientific">Pyropia yezoensis</name>
    <name type="common">Susabi-nori</name>
    <name type="synonym">Porphyra yezoensis</name>
    <dbReference type="NCBI Taxonomy" id="2788"/>
    <lineage>
        <taxon>Eukaryota</taxon>
        <taxon>Rhodophyta</taxon>
        <taxon>Bangiophyceae</taxon>
        <taxon>Bangiales</taxon>
        <taxon>Bangiaceae</taxon>
        <taxon>Pyropia</taxon>
    </lineage>
</organism>
<keyword evidence="2" id="KW-1185">Reference proteome</keyword>
<dbReference type="EMBL" id="CM020620">
    <property type="protein sequence ID" value="KAK1867541.1"/>
    <property type="molecule type" value="Genomic_DNA"/>
</dbReference>
<reference evidence="1" key="1">
    <citation type="submission" date="2019-11" db="EMBL/GenBank/DDBJ databases">
        <title>Nori genome reveals adaptations in red seaweeds to the harsh intertidal environment.</title>
        <authorList>
            <person name="Wang D."/>
            <person name="Mao Y."/>
        </authorList>
    </citation>
    <scope>NUCLEOTIDE SEQUENCE</scope>
    <source>
        <tissue evidence="1">Gametophyte</tissue>
    </source>
</reference>
<evidence type="ECO:0000313" key="2">
    <source>
        <dbReference type="Proteomes" id="UP000798662"/>
    </source>
</evidence>